<sequence length="267" mass="27223">MIQRFLPRKAPGRPRARARRASRILLAVTAMGGLLGLDLPEAGAASPLGVTGEAPADAVAGRVGALFAGGLDGGHFCTASVVRSPGHDLIATAAHCLDHPDTTVFAPGYRDGEAPYGLWRLTRVYMAPGWRDGQDPDADIAFATVAPAGAGETRAVEDVVGGFPVAPAQPGDVTVTVLGYPSVEDAPLRCANATSLFSPTQRRIDCPDLSGGTSGSPWLAGGALAGVLGGHQGGGTVPEVSYSAVMSDGATALYREASETAPRDDPR</sequence>
<dbReference type="Gene3D" id="2.40.10.10">
    <property type="entry name" value="Trypsin-like serine proteases"/>
    <property type="match status" value="2"/>
</dbReference>
<dbReference type="InterPro" id="IPR001254">
    <property type="entry name" value="Trypsin_dom"/>
</dbReference>
<dbReference type="Pfam" id="PF00089">
    <property type="entry name" value="Trypsin"/>
    <property type="match status" value="1"/>
</dbReference>
<proteinExistence type="predicted"/>
<dbReference type="InterPro" id="IPR043504">
    <property type="entry name" value="Peptidase_S1_PA_chymotrypsin"/>
</dbReference>
<evidence type="ECO:0000313" key="4">
    <source>
        <dbReference type="Proteomes" id="UP001610631"/>
    </source>
</evidence>
<dbReference type="SUPFAM" id="SSF50494">
    <property type="entry name" value="Trypsin-like serine proteases"/>
    <property type="match status" value="1"/>
</dbReference>
<accession>A0ABW7PM88</accession>
<feature type="domain" description="Peptidase S1" evidence="2">
    <location>
        <begin position="71"/>
        <end position="193"/>
    </location>
</feature>
<dbReference type="PANTHER" id="PTHR15462:SF8">
    <property type="entry name" value="SERINE PROTEASE"/>
    <property type="match status" value="1"/>
</dbReference>
<dbReference type="GO" id="GO:0008233">
    <property type="term" value="F:peptidase activity"/>
    <property type="evidence" value="ECO:0007669"/>
    <property type="project" value="UniProtKB-KW"/>
</dbReference>
<reference evidence="3 4" key="1">
    <citation type="submission" date="2024-03" db="EMBL/GenBank/DDBJ databases">
        <title>Whole genome sequencing of Streptomyces racemochromogenes, to identify antimicrobial biosynthetic gene clusters.</title>
        <authorList>
            <person name="Suryawanshi P."/>
            <person name="Krishnaraj P.U."/>
            <person name="Arun Y.P."/>
            <person name="Suryawanshi M.P."/>
            <person name="Rakshit O."/>
        </authorList>
    </citation>
    <scope>NUCLEOTIDE SEQUENCE [LARGE SCALE GENOMIC DNA]</scope>
    <source>
        <strain evidence="3 4">AUDT626</strain>
    </source>
</reference>
<evidence type="ECO:0000259" key="2">
    <source>
        <dbReference type="Pfam" id="PF00089"/>
    </source>
</evidence>
<comment type="caution">
    <text evidence="3">The sequence shown here is derived from an EMBL/GenBank/DDBJ whole genome shotgun (WGS) entry which is preliminary data.</text>
</comment>
<dbReference type="InterPro" id="IPR009003">
    <property type="entry name" value="Peptidase_S1_PA"/>
</dbReference>
<dbReference type="Proteomes" id="UP001610631">
    <property type="component" value="Unassembled WGS sequence"/>
</dbReference>
<keyword evidence="3" id="KW-0378">Hydrolase</keyword>
<organism evidence="3 4">
    <name type="scientific">Streptomyces racemochromogenes</name>
    <dbReference type="NCBI Taxonomy" id="67353"/>
    <lineage>
        <taxon>Bacteria</taxon>
        <taxon>Bacillati</taxon>
        <taxon>Actinomycetota</taxon>
        <taxon>Actinomycetes</taxon>
        <taxon>Kitasatosporales</taxon>
        <taxon>Streptomycetaceae</taxon>
        <taxon>Streptomyces</taxon>
    </lineage>
</organism>
<evidence type="ECO:0000256" key="1">
    <source>
        <dbReference type="ARBA" id="ARBA00022729"/>
    </source>
</evidence>
<dbReference type="InterPro" id="IPR050966">
    <property type="entry name" value="Glutamyl_endopeptidase"/>
</dbReference>
<dbReference type="GO" id="GO:0006508">
    <property type="term" value="P:proteolysis"/>
    <property type="evidence" value="ECO:0007669"/>
    <property type="project" value="UniProtKB-KW"/>
</dbReference>
<protein>
    <submittedName>
        <fullName evidence="3">Serine protease</fullName>
    </submittedName>
</protein>
<dbReference type="PANTHER" id="PTHR15462">
    <property type="entry name" value="SERINE PROTEASE"/>
    <property type="match status" value="1"/>
</dbReference>
<evidence type="ECO:0000313" key="3">
    <source>
        <dbReference type="EMBL" id="MFH7599522.1"/>
    </source>
</evidence>
<keyword evidence="3" id="KW-0645">Protease</keyword>
<dbReference type="EMBL" id="JBBDHD010000131">
    <property type="protein sequence ID" value="MFH7599522.1"/>
    <property type="molecule type" value="Genomic_DNA"/>
</dbReference>
<keyword evidence="1" id="KW-0732">Signal</keyword>
<keyword evidence="4" id="KW-1185">Reference proteome</keyword>
<dbReference type="RefSeq" id="WP_395513154.1">
    <property type="nucleotide sequence ID" value="NZ_JBBDHD010000131.1"/>
</dbReference>
<gene>
    <name evidence="3" type="ORF">WDV06_31130</name>
</gene>
<name>A0ABW7PM88_9ACTN</name>